<sequence length="105" mass="11299">MLQTCNPSRTQVLLCLPDPDAATALTAFLTEYGFAVTTIWRLSELTEAVTLGSYTAVVTVTALVGPIRRLSPLPVVNVETYLDAHMLAGSIAEMAGTAARQQRFE</sequence>
<accession>A0A1C7NUR1</accession>
<proteinExistence type="predicted"/>
<dbReference type="AlphaFoldDB" id="A0A1C7NUR1"/>
<gene>
    <name evidence="1" type="ORF">ADU59_25295</name>
</gene>
<dbReference type="STRING" id="1612624.ADU59_25295"/>
<evidence type="ECO:0000313" key="2">
    <source>
        <dbReference type="Proteomes" id="UP000093111"/>
    </source>
</evidence>
<comment type="caution">
    <text evidence="1">The sequence shown here is derived from an EMBL/GenBank/DDBJ whole genome shotgun (WGS) entry which is preliminary data.</text>
</comment>
<dbReference type="EMBL" id="LGLV01000018">
    <property type="protein sequence ID" value="OBZ92702.1"/>
    <property type="molecule type" value="Genomic_DNA"/>
</dbReference>
<dbReference type="RefSeq" id="WP_068957843.1">
    <property type="nucleotide sequence ID" value="NZ_LGLV01000018.1"/>
</dbReference>
<name>A0A1C7NUR1_9HYPH</name>
<dbReference type="OrthoDB" id="10019199at2"/>
<protein>
    <submittedName>
        <fullName evidence="1">Uncharacterized protein</fullName>
    </submittedName>
</protein>
<evidence type="ECO:0000313" key="1">
    <source>
        <dbReference type="EMBL" id="OBZ92702.1"/>
    </source>
</evidence>
<dbReference type="Proteomes" id="UP000093111">
    <property type="component" value="Unassembled WGS sequence"/>
</dbReference>
<reference evidence="1 2" key="1">
    <citation type="journal article" date="2016" name="Syst. Appl. Microbiol.">
        <title>Pararhizobium polonicum sp. nov. isolated from tumors on stone fruit rootstocks.</title>
        <authorList>
            <person name="Pulawska J."/>
            <person name="Kuzmanovic N."/>
            <person name="Willems A."/>
            <person name="Pothier J.F."/>
        </authorList>
    </citation>
    <scope>NUCLEOTIDE SEQUENCE [LARGE SCALE GENOMIC DNA]</scope>
    <source>
        <strain evidence="1 2">F5.1</strain>
    </source>
</reference>
<keyword evidence="2" id="KW-1185">Reference proteome</keyword>
<organism evidence="1 2">
    <name type="scientific">Pararhizobium polonicum</name>
    <dbReference type="NCBI Taxonomy" id="1612624"/>
    <lineage>
        <taxon>Bacteria</taxon>
        <taxon>Pseudomonadati</taxon>
        <taxon>Pseudomonadota</taxon>
        <taxon>Alphaproteobacteria</taxon>
        <taxon>Hyphomicrobiales</taxon>
        <taxon>Rhizobiaceae</taxon>
        <taxon>Rhizobium/Agrobacterium group</taxon>
        <taxon>Pararhizobium</taxon>
    </lineage>
</organism>